<dbReference type="EMBL" id="DF967972">
    <property type="protein sequence ID" value="GAP12696.1"/>
    <property type="molecule type" value="Genomic_DNA"/>
</dbReference>
<organism evidence="3">
    <name type="scientific">Longilinea arvoryzae</name>
    <dbReference type="NCBI Taxonomy" id="360412"/>
    <lineage>
        <taxon>Bacteria</taxon>
        <taxon>Bacillati</taxon>
        <taxon>Chloroflexota</taxon>
        <taxon>Anaerolineae</taxon>
        <taxon>Anaerolineales</taxon>
        <taxon>Anaerolineaceae</taxon>
        <taxon>Longilinea</taxon>
    </lineage>
</organism>
<sequence length="422" mass="45422">MKTKPFFSIFVVVMIFCLFTVGANGKPVQAQSTVPGELADVVFTPNTITWTPVGEYSHLYLRIAAPGGEVFDYGESSTLGLTDPDGNRLADGLYRYELVVMPPLDAETLNILAQVTPENRDQTILELQQAGKLPQQSLTQSGAFYINNGSFAMAAVEGSDTDPVQNAQSTDIATPLDVVQPDDEIVAGSLCVGLDCLTDGSENFGYDTVKLKENNLQVYFDDTSLAGFPANDWRLVMNDSASGGSSYFTIMDATANRKLFTLEAGAPANSLYVDSTGCVGVGTSNPTEKLHVAGNVRVDGYIVEFSDANVKMGFLPVDGAEILQKLLDMPVTTWSYKAEGSQVVHMGPTAQDFYAAFGLGADNKHIAALDANGVSLAAIRELTRLSEAQDARITTLELQNADLEQRVEKLEKLVQELAEAQK</sequence>
<evidence type="ECO:0000313" key="4">
    <source>
        <dbReference type="Proteomes" id="UP000055060"/>
    </source>
</evidence>
<protein>
    <recommendedName>
        <fullName evidence="2">Peptidase S74 domain-containing protein</fullName>
    </recommendedName>
</protein>
<feature type="coiled-coil region" evidence="1">
    <location>
        <begin position="386"/>
        <end position="420"/>
    </location>
</feature>
<reference evidence="3" key="1">
    <citation type="submission" date="2015-07" db="EMBL/GenBank/DDBJ databases">
        <title>Draft Genome Sequences of Anaerolinea thermolimosa IMO-1, Bellilinea caldifistulae GOMI-1, Leptolinea tardivitalis YMTK-2, Levilinea saccharolytica KIBI-1,Longilinea arvoryzae KOME-1, Previously Described as Members of the Anaerolineaceae (Chloroflexi).</title>
        <authorList>
            <person name="Sekiguchi Y."/>
            <person name="Ohashi A."/>
            <person name="Matsuura N."/>
            <person name="Tourlousse M.D."/>
        </authorList>
    </citation>
    <scope>NUCLEOTIDE SEQUENCE [LARGE SCALE GENOMIC DNA]</scope>
    <source>
        <strain evidence="3">KOME-1</strain>
    </source>
</reference>
<dbReference type="InterPro" id="IPR030392">
    <property type="entry name" value="S74_ICA"/>
</dbReference>
<gene>
    <name evidence="3" type="ORF">LARV_00432</name>
</gene>
<keyword evidence="4" id="KW-1185">Reference proteome</keyword>
<proteinExistence type="predicted"/>
<dbReference type="Pfam" id="PF13884">
    <property type="entry name" value="Peptidase_S74"/>
    <property type="match status" value="1"/>
</dbReference>
<evidence type="ECO:0000313" key="3">
    <source>
        <dbReference type="EMBL" id="GAP12696.1"/>
    </source>
</evidence>
<evidence type="ECO:0000259" key="2">
    <source>
        <dbReference type="PROSITE" id="PS51688"/>
    </source>
</evidence>
<dbReference type="RefSeq" id="WP_075072102.1">
    <property type="nucleotide sequence ID" value="NZ_DF967972.1"/>
</dbReference>
<keyword evidence="1" id="KW-0175">Coiled coil</keyword>
<dbReference type="PROSITE" id="PS51688">
    <property type="entry name" value="ICA"/>
    <property type="match status" value="1"/>
</dbReference>
<dbReference type="STRING" id="360412.LARV_00432"/>
<name>A0A0S7BF60_9CHLR</name>
<feature type="domain" description="Peptidase S74" evidence="2">
    <location>
        <begin position="306"/>
        <end position="414"/>
    </location>
</feature>
<dbReference type="Proteomes" id="UP000055060">
    <property type="component" value="Unassembled WGS sequence"/>
</dbReference>
<evidence type="ECO:0000256" key="1">
    <source>
        <dbReference type="SAM" id="Coils"/>
    </source>
</evidence>
<accession>A0A0S7BF60</accession>
<dbReference type="AlphaFoldDB" id="A0A0S7BF60"/>
<dbReference type="OrthoDB" id="1001730at2"/>